<evidence type="ECO:0000313" key="4">
    <source>
        <dbReference type="EMBL" id="DAD68815.1"/>
    </source>
</evidence>
<dbReference type="GO" id="GO:0016052">
    <property type="term" value="P:carbohydrate catabolic process"/>
    <property type="evidence" value="ECO:0007669"/>
    <property type="project" value="TreeGrafter"/>
</dbReference>
<evidence type="ECO:0000256" key="1">
    <source>
        <dbReference type="ARBA" id="ARBA00000632"/>
    </source>
</evidence>
<dbReference type="CDD" id="cd06414">
    <property type="entry name" value="GH25_LytC-like"/>
    <property type="match status" value="1"/>
</dbReference>
<sequence>MAKNIIDVSTFQGDIDFEKVAKQVDGVIIRCGITYWGNFVPSADKSWEANYKGFTDAGVPVGAYYYGVAKNAEQAKQEAAKCLELLKGKQLEYPIYYDVECAETQGNLTKEQLTEIVDTFCSIVEAEGYFVGIYTTLSWAQAKLDYPALAKKYTSWIAWIDGDPSTKLTPAPAAWQYSWTGRIDGIQTDVDQDYFYQDFPSIIKGVGLNGYGNTDKPAPEPEETTITLAELNELLRSRGITQITL</sequence>
<dbReference type="SUPFAM" id="SSF51445">
    <property type="entry name" value="(Trans)glycosidases"/>
    <property type="match status" value="1"/>
</dbReference>
<protein>
    <recommendedName>
        <fullName evidence="3">lysozyme</fullName>
        <ecNumber evidence="3">3.2.1.17</ecNumber>
    </recommendedName>
</protein>
<dbReference type="GO" id="GO:0003796">
    <property type="term" value="F:lysozyme activity"/>
    <property type="evidence" value="ECO:0007669"/>
    <property type="project" value="UniProtKB-EC"/>
</dbReference>
<dbReference type="GO" id="GO:0016998">
    <property type="term" value="P:cell wall macromolecule catabolic process"/>
    <property type="evidence" value="ECO:0007669"/>
    <property type="project" value="InterPro"/>
</dbReference>
<dbReference type="GO" id="GO:0009253">
    <property type="term" value="P:peptidoglycan catabolic process"/>
    <property type="evidence" value="ECO:0007669"/>
    <property type="project" value="InterPro"/>
</dbReference>
<dbReference type="PANTHER" id="PTHR34135">
    <property type="entry name" value="LYSOZYME"/>
    <property type="match status" value="1"/>
</dbReference>
<dbReference type="Pfam" id="PF01183">
    <property type="entry name" value="Glyco_hydro_25"/>
    <property type="match status" value="1"/>
</dbReference>
<dbReference type="InterPro" id="IPR002053">
    <property type="entry name" value="Glyco_hydro_25"/>
</dbReference>
<proteinExistence type="inferred from homology"/>
<evidence type="ECO:0000256" key="3">
    <source>
        <dbReference type="ARBA" id="ARBA00012732"/>
    </source>
</evidence>
<name>A0A8S5LFX1_9CAUD</name>
<organism evidence="4">
    <name type="scientific">Myoviridae sp. ctHP32</name>
    <dbReference type="NCBI Taxonomy" id="2823539"/>
    <lineage>
        <taxon>Viruses</taxon>
        <taxon>Duplodnaviria</taxon>
        <taxon>Heunggongvirae</taxon>
        <taxon>Uroviricota</taxon>
        <taxon>Caudoviricetes</taxon>
    </lineage>
</organism>
<dbReference type="InterPro" id="IPR017853">
    <property type="entry name" value="GH"/>
</dbReference>
<dbReference type="PROSITE" id="PS51904">
    <property type="entry name" value="GLYCOSYL_HYDROL_F25_2"/>
    <property type="match status" value="1"/>
</dbReference>
<evidence type="ECO:0000256" key="2">
    <source>
        <dbReference type="ARBA" id="ARBA00010646"/>
    </source>
</evidence>
<comment type="similarity">
    <text evidence="2">Belongs to the glycosyl hydrolase 25 family.</text>
</comment>
<dbReference type="EMBL" id="BK014710">
    <property type="protein sequence ID" value="DAD68815.1"/>
    <property type="molecule type" value="Genomic_DNA"/>
</dbReference>
<dbReference type="PANTHER" id="PTHR34135:SF2">
    <property type="entry name" value="LYSOZYME"/>
    <property type="match status" value="1"/>
</dbReference>
<dbReference type="Gene3D" id="3.20.20.80">
    <property type="entry name" value="Glycosidases"/>
    <property type="match status" value="1"/>
</dbReference>
<dbReference type="EC" id="3.2.1.17" evidence="3"/>
<accession>A0A8S5LFX1</accession>
<comment type="catalytic activity">
    <reaction evidence="1">
        <text>Hydrolysis of (1-&gt;4)-beta-linkages between N-acetylmuramic acid and N-acetyl-D-glucosamine residues in a peptidoglycan and between N-acetyl-D-glucosamine residues in chitodextrins.</text>
        <dbReference type="EC" id="3.2.1.17"/>
    </reaction>
</comment>
<reference evidence="4" key="1">
    <citation type="journal article" date="2021" name="Proc. Natl. Acad. Sci. U.S.A.">
        <title>A Catalog of Tens of Thousands of Viruses from Human Metagenomes Reveals Hidden Associations with Chronic Diseases.</title>
        <authorList>
            <person name="Tisza M.J."/>
            <person name="Buck C.B."/>
        </authorList>
    </citation>
    <scope>NUCLEOTIDE SEQUENCE</scope>
    <source>
        <strain evidence="4">CtHP32</strain>
    </source>
</reference>